<evidence type="ECO:0000256" key="2">
    <source>
        <dbReference type="SAM" id="Phobius"/>
    </source>
</evidence>
<dbReference type="Pfam" id="PF24855">
    <property type="entry name" value="DUF7729"/>
    <property type="match status" value="1"/>
</dbReference>
<dbReference type="EMBL" id="JABCKV010000017">
    <property type="protein sequence ID" value="KAG5646735.1"/>
    <property type="molecule type" value="Genomic_DNA"/>
</dbReference>
<proteinExistence type="predicted"/>
<keyword evidence="2" id="KW-0472">Membrane</keyword>
<sequence length="233" mass="25726">MFTPPPSPQPPMARPHDTPQTPVLEAGSTKRFPPPVDVKRRIARRTRWTIILLPLVLVFITASSRFLVYPMASDIFTGVPGAISWEKLASQALNWTPRKRHRELDARQLASPPTSTDAGPTPTTPANAPVPTIPSSPPALPTPFPQPFDADLTQNFSSISCFNFFSNMTNTQPFRSCRPMSLLLDSSSAFIDAQANLTLLNSLVWGTCNTNTDKDHYARQISERTLLCVKQDA</sequence>
<dbReference type="PANTHER" id="PTHR39460">
    <property type="entry name" value="EXPRESSED PROTEIN"/>
    <property type="match status" value="1"/>
</dbReference>
<dbReference type="PANTHER" id="PTHR39460:SF1">
    <property type="entry name" value="C6 TRANSCRIPTION FACTOR"/>
    <property type="match status" value="1"/>
</dbReference>
<evidence type="ECO:0000313" key="5">
    <source>
        <dbReference type="Proteomes" id="UP000775547"/>
    </source>
</evidence>
<evidence type="ECO:0000256" key="1">
    <source>
        <dbReference type="SAM" id="MobiDB-lite"/>
    </source>
</evidence>
<protein>
    <recommendedName>
        <fullName evidence="3">DUF7729 domain-containing protein</fullName>
    </recommendedName>
</protein>
<feature type="compositionally biased region" description="Pro residues" evidence="1">
    <location>
        <begin position="1"/>
        <end position="13"/>
    </location>
</feature>
<reference evidence="4" key="2">
    <citation type="submission" date="2021-10" db="EMBL/GenBank/DDBJ databases">
        <title>Phylogenomics reveals ancestral predisposition of the termite-cultivated fungus Termitomyces towards a domesticated lifestyle.</title>
        <authorList>
            <person name="Auxier B."/>
            <person name="Grum-Grzhimaylo A."/>
            <person name="Cardenas M.E."/>
            <person name="Lodge J.D."/>
            <person name="Laessoe T."/>
            <person name="Pedersen O."/>
            <person name="Smith M.E."/>
            <person name="Kuyper T.W."/>
            <person name="Franco-Molano E.A."/>
            <person name="Baroni T.J."/>
            <person name="Aanen D.K."/>
        </authorList>
    </citation>
    <scope>NUCLEOTIDE SEQUENCE</scope>
    <source>
        <strain evidence="4">AP01</strain>
        <tissue evidence="4">Mycelium</tissue>
    </source>
</reference>
<accession>A0A9P7GG52</accession>
<name>A0A9P7GG52_9AGAR</name>
<dbReference type="AlphaFoldDB" id="A0A9P7GG52"/>
<keyword evidence="5" id="KW-1185">Reference proteome</keyword>
<feature type="domain" description="DUF7729" evidence="3">
    <location>
        <begin position="143"/>
        <end position="214"/>
    </location>
</feature>
<feature type="transmembrane region" description="Helical" evidence="2">
    <location>
        <begin position="48"/>
        <end position="68"/>
    </location>
</feature>
<keyword evidence="2" id="KW-0812">Transmembrane</keyword>
<dbReference type="InterPro" id="IPR056146">
    <property type="entry name" value="DUF7729"/>
</dbReference>
<dbReference type="OrthoDB" id="2564812at2759"/>
<evidence type="ECO:0000259" key="3">
    <source>
        <dbReference type="Pfam" id="PF24855"/>
    </source>
</evidence>
<feature type="region of interest" description="Disordered" evidence="1">
    <location>
        <begin position="1"/>
        <end position="34"/>
    </location>
</feature>
<evidence type="ECO:0000313" key="4">
    <source>
        <dbReference type="EMBL" id="KAG5646735.1"/>
    </source>
</evidence>
<reference evidence="4" key="1">
    <citation type="submission" date="2020-07" db="EMBL/GenBank/DDBJ databases">
        <authorList>
            <person name="Nieuwenhuis M."/>
            <person name="Van De Peppel L.J.J."/>
        </authorList>
    </citation>
    <scope>NUCLEOTIDE SEQUENCE</scope>
    <source>
        <strain evidence="4">AP01</strain>
        <tissue evidence="4">Mycelium</tissue>
    </source>
</reference>
<keyword evidence="2" id="KW-1133">Transmembrane helix</keyword>
<feature type="region of interest" description="Disordered" evidence="1">
    <location>
        <begin position="103"/>
        <end position="139"/>
    </location>
</feature>
<organism evidence="4 5">
    <name type="scientific">Asterophora parasitica</name>
    <dbReference type="NCBI Taxonomy" id="117018"/>
    <lineage>
        <taxon>Eukaryota</taxon>
        <taxon>Fungi</taxon>
        <taxon>Dikarya</taxon>
        <taxon>Basidiomycota</taxon>
        <taxon>Agaricomycotina</taxon>
        <taxon>Agaricomycetes</taxon>
        <taxon>Agaricomycetidae</taxon>
        <taxon>Agaricales</taxon>
        <taxon>Tricholomatineae</taxon>
        <taxon>Lyophyllaceae</taxon>
        <taxon>Asterophora</taxon>
    </lineage>
</organism>
<comment type="caution">
    <text evidence="4">The sequence shown here is derived from an EMBL/GenBank/DDBJ whole genome shotgun (WGS) entry which is preliminary data.</text>
</comment>
<gene>
    <name evidence="4" type="ORF">DXG03_002417</name>
</gene>
<feature type="compositionally biased region" description="Low complexity" evidence="1">
    <location>
        <begin position="112"/>
        <end position="130"/>
    </location>
</feature>
<dbReference type="Proteomes" id="UP000775547">
    <property type="component" value="Unassembled WGS sequence"/>
</dbReference>